<protein>
    <submittedName>
        <fullName evidence="1">Uncharacterized protein</fullName>
    </submittedName>
</protein>
<organism evidence="1 2">
    <name type="scientific">Hyalomma asiaticum</name>
    <name type="common">Tick</name>
    <dbReference type="NCBI Taxonomy" id="266040"/>
    <lineage>
        <taxon>Eukaryota</taxon>
        <taxon>Metazoa</taxon>
        <taxon>Ecdysozoa</taxon>
        <taxon>Arthropoda</taxon>
        <taxon>Chelicerata</taxon>
        <taxon>Arachnida</taxon>
        <taxon>Acari</taxon>
        <taxon>Parasitiformes</taxon>
        <taxon>Ixodida</taxon>
        <taxon>Ixodoidea</taxon>
        <taxon>Ixodidae</taxon>
        <taxon>Hyalomminae</taxon>
        <taxon>Hyalomma</taxon>
    </lineage>
</organism>
<evidence type="ECO:0000313" key="1">
    <source>
        <dbReference type="EMBL" id="KAH6923155.1"/>
    </source>
</evidence>
<reference evidence="1" key="1">
    <citation type="submission" date="2020-05" db="EMBL/GenBank/DDBJ databases">
        <title>Large-scale comparative analyses of tick genomes elucidate their genetic diversity and vector capacities.</title>
        <authorList>
            <person name="Jia N."/>
            <person name="Wang J."/>
            <person name="Shi W."/>
            <person name="Du L."/>
            <person name="Sun Y."/>
            <person name="Zhan W."/>
            <person name="Jiang J."/>
            <person name="Wang Q."/>
            <person name="Zhang B."/>
            <person name="Ji P."/>
            <person name="Sakyi L.B."/>
            <person name="Cui X."/>
            <person name="Yuan T."/>
            <person name="Jiang B."/>
            <person name="Yang W."/>
            <person name="Lam T.T.-Y."/>
            <person name="Chang Q."/>
            <person name="Ding S."/>
            <person name="Wang X."/>
            <person name="Zhu J."/>
            <person name="Ruan X."/>
            <person name="Zhao L."/>
            <person name="Wei J."/>
            <person name="Que T."/>
            <person name="Du C."/>
            <person name="Cheng J."/>
            <person name="Dai P."/>
            <person name="Han X."/>
            <person name="Huang E."/>
            <person name="Gao Y."/>
            <person name="Liu J."/>
            <person name="Shao H."/>
            <person name="Ye R."/>
            <person name="Li L."/>
            <person name="Wei W."/>
            <person name="Wang X."/>
            <person name="Wang C."/>
            <person name="Yang T."/>
            <person name="Huo Q."/>
            <person name="Li W."/>
            <person name="Guo W."/>
            <person name="Chen H."/>
            <person name="Zhou L."/>
            <person name="Ni X."/>
            <person name="Tian J."/>
            <person name="Zhou Y."/>
            <person name="Sheng Y."/>
            <person name="Liu T."/>
            <person name="Pan Y."/>
            <person name="Xia L."/>
            <person name="Li J."/>
            <person name="Zhao F."/>
            <person name="Cao W."/>
        </authorList>
    </citation>
    <scope>NUCLEOTIDE SEQUENCE</scope>
    <source>
        <strain evidence="1">Hyas-2018</strain>
    </source>
</reference>
<accession>A0ACB7RKZ3</accession>
<evidence type="ECO:0000313" key="2">
    <source>
        <dbReference type="Proteomes" id="UP000821845"/>
    </source>
</evidence>
<proteinExistence type="predicted"/>
<name>A0ACB7RKZ3_HYAAI</name>
<dbReference type="EMBL" id="CM023489">
    <property type="protein sequence ID" value="KAH6923155.1"/>
    <property type="molecule type" value="Genomic_DNA"/>
</dbReference>
<sequence length="105" mass="11267">MTRQAGTLMLLCRRPDDDYGNARSSITGPAASVVLSSVARQQAAMMITTNTLPPKEHTKLAVDVSALLPTAVGLVSMRKHRHGPRPSLHMEARVNQRGAARPASL</sequence>
<gene>
    <name evidence="1" type="ORF">HPB50_024115</name>
</gene>
<comment type="caution">
    <text evidence="1">The sequence shown here is derived from an EMBL/GenBank/DDBJ whole genome shotgun (WGS) entry which is preliminary data.</text>
</comment>
<keyword evidence="2" id="KW-1185">Reference proteome</keyword>
<dbReference type="Proteomes" id="UP000821845">
    <property type="component" value="Chromosome 9"/>
</dbReference>